<evidence type="ECO:0000256" key="5">
    <source>
        <dbReference type="SAM" id="MobiDB-lite"/>
    </source>
</evidence>
<comment type="function">
    <text evidence="1">May be involved in 20S pre-rRNA processing.</text>
</comment>
<comment type="similarity">
    <text evidence="2">Belongs to the TSR2 family.</text>
</comment>
<protein>
    <recommendedName>
        <fullName evidence="3">Pre-rRNA-processing protein TSR2 homolog</fullName>
    </recommendedName>
</protein>
<sequence length="190" mass="21219">MAGPSEQFREIVENIFNRWSALKLAVEHGMGGHSGLQKAIELMNHTYDYCTQPKTPEQEDIQDALDEYLDQEFQTICDDDSSKEVSYYLIRYLTMLKAGQIGEISVELSQLPPVAKWLIPGHKITYVAVQDESSSDSEPEEQAHGHVGAFTVTDLPEGFAASTAGSSLAMQEEDLEPGWTRVATKSRRKH</sequence>
<reference evidence="6" key="1">
    <citation type="submission" date="2016-12" db="EMBL/GenBank/DDBJ databases">
        <title>An insight into the sialome and mialome of the sand fly, Nyssomyia neivai.</title>
        <authorList>
            <person name="Sebastian V."/>
            <person name="Goulart T.M."/>
            <person name="Oliveira W."/>
            <person name="Calvo E."/>
            <person name="Oliveira L.F."/>
            <person name="Pinto M.C."/>
            <person name="Rosselino A.M."/>
            <person name="Ribeiro J.M."/>
        </authorList>
    </citation>
    <scope>NUCLEOTIDE SEQUENCE</scope>
</reference>
<keyword evidence="4" id="KW-0698">rRNA processing</keyword>
<evidence type="ECO:0000256" key="3">
    <source>
        <dbReference type="ARBA" id="ARBA00017551"/>
    </source>
</evidence>
<dbReference type="EMBL" id="GFDF01008812">
    <property type="protein sequence ID" value="JAV05272.1"/>
    <property type="molecule type" value="Transcribed_RNA"/>
</dbReference>
<dbReference type="Pfam" id="PF10273">
    <property type="entry name" value="WGG"/>
    <property type="match status" value="1"/>
</dbReference>
<evidence type="ECO:0000256" key="4">
    <source>
        <dbReference type="ARBA" id="ARBA00022552"/>
    </source>
</evidence>
<dbReference type="AlphaFoldDB" id="A0A1L8DFN3"/>
<organism evidence="6">
    <name type="scientific">Nyssomyia neivai</name>
    <dbReference type="NCBI Taxonomy" id="330878"/>
    <lineage>
        <taxon>Eukaryota</taxon>
        <taxon>Metazoa</taxon>
        <taxon>Ecdysozoa</taxon>
        <taxon>Arthropoda</taxon>
        <taxon>Hexapoda</taxon>
        <taxon>Insecta</taxon>
        <taxon>Pterygota</taxon>
        <taxon>Neoptera</taxon>
        <taxon>Endopterygota</taxon>
        <taxon>Diptera</taxon>
        <taxon>Nematocera</taxon>
        <taxon>Psychodoidea</taxon>
        <taxon>Psychodidae</taxon>
        <taxon>Nyssomyia</taxon>
    </lineage>
</organism>
<accession>A0A1L8DFN3</accession>
<evidence type="ECO:0000313" key="6">
    <source>
        <dbReference type="EMBL" id="JAV05272.1"/>
    </source>
</evidence>
<evidence type="ECO:0000256" key="2">
    <source>
        <dbReference type="ARBA" id="ARBA00006524"/>
    </source>
</evidence>
<dbReference type="PANTHER" id="PTHR21250">
    <property type="entry name" value="PRE-RRNA-PROCESSING PROTEIN TSR2 HOMOLOG"/>
    <property type="match status" value="1"/>
</dbReference>
<dbReference type="GO" id="GO:0006364">
    <property type="term" value="P:rRNA processing"/>
    <property type="evidence" value="ECO:0007669"/>
    <property type="project" value="UniProtKB-KW"/>
</dbReference>
<dbReference type="InterPro" id="IPR019398">
    <property type="entry name" value="Pre-rRNA_process_TSR2"/>
</dbReference>
<feature type="region of interest" description="Disordered" evidence="5">
    <location>
        <begin position="162"/>
        <end position="190"/>
    </location>
</feature>
<proteinExistence type="inferred from homology"/>
<name>A0A1L8DFN3_9DIPT</name>
<evidence type="ECO:0000256" key="1">
    <source>
        <dbReference type="ARBA" id="ARBA00002210"/>
    </source>
</evidence>